<dbReference type="Proteomes" id="UP001151699">
    <property type="component" value="Chromosome B"/>
</dbReference>
<sequence>MYAPLPGSNEKKIIYEIVIHRPYSDNTNTSYSLYRAASQLEAEEKFNAFMQKLPVFVGIAKDMFTVGGLQKICDILSDNPSWSVAHLVAYFNLTEHAGNAI</sequence>
<accession>A0A9Q0N2M0</accession>
<dbReference type="OrthoDB" id="10021675at2759"/>
<evidence type="ECO:0000313" key="1">
    <source>
        <dbReference type="EMBL" id="KAJ6642499.1"/>
    </source>
</evidence>
<gene>
    <name evidence="1" type="ORF">Bhyg_07450</name>
</gene>
<dbReference type="EMBL" id="WJQU01000002">
    <property type="protein sequence ID" value="KAJ6642499.1"/>
    <property type="molecule type" value="Genomic_DNA"/>
</dbReference>
<feature type="non-terminal residue" evidence="1">
    <location>
        <position position="101"/>
    </location>
</feature>
<proteinExistence type="predicted"/>
<evidence type="ECO:0000313" key="2">
    <source>
        <dbReference type="Proteomes" id="UP001151699"/>
    </source>
</evidence>
<organism evidence="1 2">
    <name type="scientific">Pseudolycoriella hygida</name>
    <dbReference type="NCBI Taxonomy" id="35572"/>
    <lineage>
        <taxon>Eukaryota</taxon>
        <taxon>Metazoa</taxon>
        <taxon>Ecdysozoa</taxon>
        <taxon>Arthropoda</taxon>
        <taxon>Hexapoda</taxon>
        <taxon>Insecta</taxon>
        <taxon>Pterygota</taxon>
        <taxon>Neoptera</taxon>
        <taxon>Endopterygota</taxon>
        <taxon>Diptera</taxon>
        <taxon>Nematocera</taxon>
        <taxon>Sciaroidea</taxon>
        <taxon>Sciaridae</taxon>
        <taxon>Pseudolycoriella</taxon>
    </lineage>
</organism>
<name>A0A9Q0N2M0_9DIPT</name>
<dbReference type="AlphaFoldDB" id="A0A9Q0N2M0"/>
<comment type="caution">
    <text evidence="1">The sequence shown here is derived from an EMBL/GenBank/DDBJ whole genome shotgun (WGS) entry which is preliminary data.</text>
</comment>
<reference evidence="1" key="1">
    <citation type="submission" date="2022-07" db="EMBL/GenBank/DDBJ databases">
        <authorList>
            <person name="Trinca V."/>
            <person name="Uliana J.V.C."/>
            <person name="Torres T.T."/>
            <person name="Ward R.J."/>
            <person name="Monesi N."/>
        </authorList>
    </citation>
    <scope>NUCLEOTIDE SEQUENCE</scope>
    <source>
        <strain evidence="1">HSMRA1968</strain>
        <tissue evidence="1">Whole embryos</tissue>
    </source>
</reference>
<protein>
    <submittedName>
        <fullName evidence="1">Uncharacterized protein</fullName>
    </submittedName>
</protein>
<keyword evidence="2" id="KW-1185">Reference proteome</keyword>